<dbReference type="Pfam" id="PF00026">
    <property type="entry name" value="Asp"/>
    <property type="match status" value="1"/>
</dbReference>
<dbReference type="GO" id="GO:0006508">
    <property type="term" value="P:proteolysis"/>
    <property type="evidence" value="ECO:0007669"/>
    <property type="project" value="UniProtKB-KW"/>
</dbReference>
<keyword evidence="10" id="KW-1185">Reference proteome</keyword>
<dbReference type="InterPro" id="IPR033121">
    <property type="entry name" value="PEPTIDASE_A1"/>
</dbReference>
<dbReference type="InterPro" id="IPR001461">
    <property type="entry name" value="Aspartic_peptidase_A1"/>
</dbReference>
<dbReference type="EMBL" id="KE747816">
    <property type="protein sequence ID" value="RMZ68651.1"/>
    <property type="molecule type" value="Genomic_DNA"/>
</dbReference>
<evidence type="ECO:0000313" key="10">
    <source>
        <dbReference type="Proteomes" id="UP000265663"/>
    </source>
</evidence>
<reference evidence="9 10" key="1">
    <citation type="journal article" date="2014" name="PLoS ONE">
        <title>De novo Genome Assembly of the Fungal Plant Pathogen Pyrenophora semeniperda.</title>
        <authorList>
            <person name="Soliai M.M."/>
            <person name="Meyer S.E."/>
            <person name="Udall J.A."/>
            <person name="Elzinga D.E."/>
            <person name="Hermansen R.A."/>
            <person name="Bodily P.M."/>
            <person name="Hart A.A."/>
            <person name="Coleman C.E."/>
        </authorList>
    </citation>
    <scope>NUCLEOTIDE SEQUENCE [LARGE SCALE GENOMIC DNA]</scope>
    <source>
        <strain evidence="9 10">CCB06</strain>
        <tissue evidence="9">Mycelium</tissue>
    </source>
</reference>
<dbReference type="OrthoDB" id="2747330at2759"/>
<protein>
    <submittedName>
        <fullName evidence="9">Aspartic endopeptidase pep1</fullName>
    </submittedName>
</protein>
<dbReference type="PRINTS" id="PR00792">
    <property type="entry name" value="PEPSIN"/>
</dbReference>
<dbReference type="PANTHER" id="PTHR47966">
    <property type="entry name" value="BETA-SITE APP-CLEAVING ENZYME, ISOFORM A-RELATED"/>
    <property type="match status" value="1"/>
</dbReference>
<dbReference type="CDD" id="cd06097">
    <property type="entry name" value="Aspergillopepsin_like"/>
    <property type="match status" value="1"/>
</dbReference>
<evidence type="ECO:0000256" key="3">
    <source>
        <dbReference type="ARBA" id="ARBA00022750"/>
    </source>
</evidence>
<dbReference type="PROSITE" id="PS51767">
    <property type="entry name" value="PEPTIDASE_A1"/>
    <property type="match status" value="1"/>
</dbReference>
<dbReference type="InterPro" id="IPR001969">
    <property type="entry name" value="Aspartic_peptidase_AS"/>
</dbReference>
<evidence type="ECO:0000256" key="6">
    <source>
        <dbReference type="ARBA" id="ARBA00055396"/>
    </source>
</evidence>
<dbReference type="InterPro" id="IPR021109">
    <property type="entry name" value="Peptidase_aspartic_dom_sf"/>
</dbReference>
<sequence>MAGDEHIIVIDTRPRAVSVQTSDIKLQTICPFFLFLTSFNSLTTSTSSNSLRLPCSLWPKSRRSSPLLAQSLPPPFKLCYPTEKREAFSVKQVERSTYLKNGPAQIIKTLRKHGKEVPTHLVKAAEDRASNTVVNAAAASGAVSANPSDQYDVSYLSPVTVGGTVLQLDFDTGSSDLWCYSSLQSRTQLSGHSYYTANPAKILSGYSWRISYGDGSSASGKVYADTVTIGGVTATSQAVEAATAISSSFSQDVDTDGLVGLAFSSINTVSPRKQTTFFDTVKSQLAKPLFAAALKYHAAGTYDFGFLDSSKYTGSITYTPVDSSQGFWGFTASAYSVGSSTTQSSIDGILDTGTTLVFLDDNIISKYYSQVKGAQNSQNAGGYIFPCSATLPNFSITVGGVKQTIPGSYINYAPNGDGTCFGGLQSNSNVGFNIFGDVFLKSKYIVFDLSTGSPRAGFAQQVGVPSS</sequence>
<keyword evidence="4 7" id="KW-0378">Hydrolase</keyword>
<evidence type="ECO:0000256" key="5">
    <source>
        <dbReference type="ARBA" id="ARBA00023180"/>
    </source>
</evidence>
<dbReference type="GO" id="GO:0004190">
    <property type="term" value="F:aspartic-type endopeptidase activity"/>
    <property type="evidence" value="ECO:0007669"/>
    <property type="project" value="UniProtKB-KW"/>
</dbReference>
<name>A0A3M7M2E7_9PLEO</name>
<dbReference type="Gene3D" id="2.40.70.10">
    <property type="entry name" value="Acid Proteases"/>
    <property type="match status" value="2"/>
</dbReference>
<keyword evidence="5" id="KW-0325">Glycoprotein</keyword>
<keyword evidence="3 7" id="KW-0064">Aspartyl protease</keyword>
<gene>
    <name evidence="9" type="ORF">GMOD_00008377</name>
</gene>
<evidence type="ECO:0000256" key="1">
    <source>
        <dbReference type="ARBA" id="ARBA00007447"/>
    </source>
</evidence>
<dbReference type="PANTHER" id="PTHR47966:SF2">
    <property type="entry name" value="ASPERGILLOPEPSIN-1-RELATED"/>
    <property type="match status" value="1"/>
</dbReference>
<evidence type="ECO:0000256" key="7">
    <source>
        <dbReference type="RuleBase" id="RU000454"/>
    </source>
</evidence>
<accession>A0A3M7M2E7</accession>
<comment type="similarity">
    <text evidence="1 7">Belongs to the peptidase A1 family.</text>
</comment>
<organism evidence="9 10">
    <name type="scientific">Pyrenophora seminiperda CCB06</name>
    <dbReference type="NCBI Taxonomy" id="1302712"/>
    <lineage>
        <taxon>Eukaryota</taxon>
        <taxon>Fungi</taxon>
        <taxon>Dikarya</taxon>
        <taxon>Ascomycota</taxon>
        <taxon>Pezizomycotina</taxon>
        <taxon>Dothideomycetes</taxon>
        <taxon>Pleosporomycetidae</taxon>
        <taxon>Pleosporales</taxon>
        <taxon>Pleosporineae</taxon>
        <taxon>Pleosporaceae</taxon>
        <taxon>Pyrenophora</taxon>
    </lineage>
</organism>
<dbReference type="InterPro" id="IPR034163">
    <property type="entry name" value="Aspergillopepsin-like_cat_dom"/>
</dbReference>
<dbReference type="FunFam" id="2.40.70.10:FF:000026">
    <property type="entry name" value="Endothiapepsin"/>
    <property type="match status" value="1"/>
</dbReference>
<proteinExistence type="inferred from homology"/>
<comment type="function">
    <text evidence="6">Secreted aspartic endopeptidase that allows assimilation of proteinaceous substrates. The scissile peptide bond is attacked by a nucleophilic water molecule activated by two aspartic residues in the active site. Shows a broad primary substrate specificity. Favors hydrophobic residues at the P1 and P1' positions.</text>
</comment>
<dbReference type="SUPFAM" id="SSF50630">
    <property type="entry name" value="Acid proteases"/>
    <property type="match status" value="1"/>
</dbReference>
<evidence type="ECO:0000313" key="9">
    <source>
        <dbReference type="EMBL" id="RMZ68651.1"/>
    </source>
</evidence>
<dbReference type="FunFam" id="2.40.70.10:FF:000024">
    <property type="entry name" value="Endothiapepsin"/>
    <property type="match status" value="1"/>
</dbReference>
<dbReference type="PROSITE" id="PS00141">
    <property type="entry name" value="ASP_PROTEASE"/>
    <property type="match status" value="1"/>
</dbReference>
<evidence type="ECO:0000256" key="4">
    <source>
        <dbReference type="ARBA" id="ARBA00022801"/>
    </source>
</evidence>
<evidence type="ECO:0000259" key="8">
    <source>
        <dbReference type="PROSITE" id="PS51767"/>
    </source>
</evidence>
<dbReference type="Proteomes" id="UP000265663">
    <property type="component" value="Unassembled WGS sequence"/>
</dbReference>
<keyword evidence="2 7" id="KW-0645">Protease</keyword>
<evidence type="ECO:0000256" key="2">
    <source>
        <dbReference type="ARBA" id="ARBA00022670"/>
    </source>
</evidence>
<feature type="domain" description="Peptidase A1" evidence="8">
    <location>
        <begin position="155"/>
        <end position="459"/>
    </location>
</feature>
<dbReference type="AlphaFoldDB" id="A0A3M7M2E7"/>